<organism evidence="7 8">
    <name type="scientific">Candidatus Gottesmanbacteria bacterium GW2011_GWA2_42_18</name>
    <dbReference type="NCBI Taxonomy" id="1618442"/>
    <lineage>
        <taxon>Bacteria</taxon>
        <taxon>Candidatus Gottesmaniibacteriota</taxon>
    </lineage>
</organism>
<dbReference type="GO" id="GO:1990904">
    <property type="term" value="C:ribonucleoprotein complex"/>
    <property type="evidence" value="ECO:0007669"/>
    <property type="project" value="UniProtKB-KW"/>
</dbReference>
<dbReference type="Pfam" id="PF01632">
    <property type="entry name" value="Ribosomal_L35p"/>
    <property type="match status" value="1"/>
</dbReference>
<keyword evidence="3 4" id="KW-0687">Ribonucleoprotein</keyword>
<keyword evidence="2 4" id="KW-0689">Ribosomal protein</keyword>
<dbReference type="GO" id="GO:0003735">
    <property type="term" value="F:structural constituent of ribosome"/>
    <property type="evidence" value="ECO:0007669"/>
    <property type="project" value="InterPro"/>
</dbReference>
<dbReference type="InterPro" id="IPR037229">
    <property type="entry name" value="Ribosomal_bL35_sf"/>
</dbReference>
<reference evidence="7 8" key="1">
    <citation type="journal article" date="2015" name="Nature">
        <title>rRNA introns, odd ribosomes, and small enigmatic genomes across a large radiation of phyla.</title>
        <authorList>
            <person name="Brown C.T."/>
            <person name="Hug L.A."/>
            <person name="Thomas B.C."/>
            <person name="Sharon I."/>
            <person name="Castelle C.J."/>
            <person name="Singh A."/>
            <person name="Wilkins M.J."/>
            <person name="Williams K.H."/>
            <person name="Banfield J.F."/>
        </authorList>
    </citation>
    <scope>NUCLEOTIDE SEQUENCE [LARGE SCALE GENOMIC DNA]</scope>
</reference>
<dbReference type="Proteomes" id="UP000034320">
    <property type="component" value="Unassembled WGS sequence"/>
</dbReference>
<evidence type="ECO:0000313" key="7">
    <source>
        <dbReference type="EMBL" id="KKS46333.1"/>
    </source>
</evidence>
<dbReference type="PRINTS" id="PR00064">
    <property type="entry name" value="RIBOSOMALL35"/>
</dbReference>
<evidence type="ECO:0000256" key="4">
    <source>
        <dbReference type="HAMAP-Rule" id="MF_00514"/>
    </source>
</evidence>
<evidence type="ECO:0000313" key="8">
    <source>
        <dbReference type="Proteomes" id="UP000034320"/>
    </source>
</evidence>
<dbReference type="GO" id="GO:0006412">
    <property type="term" value="P:translation"/>
    <property type="evidence" value="ECO:0007669"/>
    <property type="project" value="UniProtKB-UniRule"/>
</dbReference>
<comment type="similarity">
    <text evidence="1 4 5">Belongs to the bacterial ribosomal protein bL35 family.</text>
</comment>
<feature type="region of interest" description="Disordered" evidence="6">
    <location>
        <begin position="26"/>
        <end position="46"/>
    </location>
</feature>
<evidence type="ECO:0000256" key="3">
    <source>
        <dbReference type="ARBA" id="ARBA00023274"/>
    </source>
</evidence>
<dbReference type="Gene3D" id="4.10.410.60">
    <property type="match status" value="1"/>
</dbReference>
<feature type="compositionally biased region" description="Basic residues" evidence="6">
    <location>
        <begin position="26"/>
        <end position="43"/>
    </location>
</feature>
<proteinExistence type="inferred from homology"/>
<dbReference type="SUPFAM" id="SSF143034">
    <property type="entry name" value="L35p-like"/>
    <property type="match status" value="1"/>
</dbReference>
<evidence type="ECO:0000256" key="1">
    <source>
        <dbReference type="ARBA" id="ARBA00006598"/>
    </source>
</evidence>
<comment type="caution">
    <text evidence="7">The sequence shown here is derived from an EMBL/GenBank/DDBJ whole genome shotgun (WGS) entry which is preliminary data.</text>
</comment>
<dbReference type="AlphaFoldDB" id="A0A0G1C9M5"/>
<dbReference type="GO" id="GO:0005840">
    <property type="term" value="C:ribosome"/>
    <property type="evidence" value="ECO:0007669"/>
    <property type="project" value="UniProtKB-KW"/>
</dbReference>
<gene>
    <name evidence="4" type="primary">rpmI</name>
    <name evidence="7" type="ORF">UV09_C0018G0009</name>
</gene>
<evidence type="ECO:0000256" key="6">
    <source>
        <dbReference type="SAM" id="MobiDB-lite"/>
    </source>
</evidence>
<name>A0A0G1C9M5_9BACT</name>
<sequence>MAKQKTRKTVAKRFKITKSGKILRGHQYSGHRKAHKSKRRKSSYHGTVKLSTKMAAKIRKLMHG</sequence>
<evidence type="ECO:0000256" key="2">
    <source>
        <dbReference type="ARBA" id="ARBA00022980"/>
    </source>
</evidence>
<dbReference type="EMBL" id="LCDD01000018">
    <property type="protein sequence ID" value="KKS46333.1"/>
    <property type="molecule type" value="Genomic_DNA"/>
</dbReference>
<dbReference type="HAMAP" id="MF_00514">
    <property type="entry name" value="Ribosomal_bL35"/>
    <property type="match status" value="1"/>
</dbReference>
<protein>
    <recommendedName>
        <fullName evidence="4">Large ribosomal subunit protein bL35</fullName>
    </recommendedName>
</protein>
<dbReference type="InterPro" id="IPR001706">
    <property type="entry name" value="Ribosomal_bL35"/>
</dbReference>
<accession>A0A0G1C9M5</accession>
<evidence type="ECO:0000256" key="5">
    <source>
        <dbReference type="RuleBase" id="RU000568"/>
    </source>
</evidence>
<dbReference type="InterPro" id="IPR021137">
    <property type="entry name" value="Ribosomal_bL35-like"/>
</dbReference>